<name>A0ABR7JG67_9FLAO</name>
<dbReference type="SUPFAM" id="SSF56935">
    <property type="entry name" value="Porins"/>
    <property type="match status" value="1"/>
</dbReference>
<feature type="chain" id="PRO_5045518287" evidence="8">
    <location>
        <begin position="20"/>
        <end position="525"/>
    </location>
</feature>
<dbReference type="Proteomes" id="UP000621670">
    <property type="component" value="Unassembled WGS sequence"/>
</dbReference>
<evidence type="ECO:0000256" key="1">
    <source>
        <dbReference type="ARBA" id="ARBA00004571"/>
    </source>
</evidence>
<dbReference type="RefSeq" id="WP_166134999.1">
    <property type="nucleotide sequence ID" value="NZ_JAAOBY010000003.1"/>
</dbReference>
<keyword evidence="5 8" id="KW-0732">Signal</keyword>
<keyword evidence="4" id="KW-0812">Transmembrane</keyword>
<organism evidence="9 10">
    <name type="scientific">Flavobacterium turcicum</name>
    <dbReference type="NCBI Taxonomy" id="2764718"/>
    <lineage>
        <taxon>Bacteria</taxon>
        <taxon>Pseudomonadati</taxon>
        <taxon>Bacteroidota</taxon>
        <taxon>Flavobacteriia</taxon>
        <taxon>Flavobacteriales</taxon>
        <taxon>Flavobacteriaceae</taxon>
        <taxon>Flavobacterium</taxon>
    </lineage>
</organism>
<accession>A0ABR7JG67</accession>
<gene>
    <name evidence="9" type="ORF">H8R26_07315</name>
</gene>
<sequence>MKKYFLVAVFGLTAIATQAQEVGDALRYSQDNLTGTARFRAMSGAFGALGGDLSSLNVNPAGSAIFANNQMTVTLSNFNSKNNSTYFGQTNSENTNTFDLNQAGAVFIFGSKNNDNWKKIALGVNYENTNNFDNGVFSAGTNPTNSIDQYFLAFANRGNNGAPVPQQFVNREPGETISDLYSFLGSNLPNNQFPGLNGFDAQQAFLGFQGFLLDAVDENNENSAYVSNVPGGGNYFQTNEVYSTGYNGKLSFNLSTSYKDKFYFGLNLNSHFTDYTRSSSFTESNNAPLSSNYTVSRLRFNNDLNTYGTGFSFQLGAIAKLSNEVRVGLSYESSTWYNLTDELSQSLTVVSANTSGELPADIIAPQVINVYEPYKLQTPSKLTGSFAYVFGKKGLISIDYALKSYCTAKFKPANDLFFNSLNNEISNTLDTSGELRIGGEYKIERLSVRGGYRYEQSPYVDNTTIGNLNGFSGGLGYNFGSTKVDLSYAYAKRNTQQGFFNQGFTDGASVDGINNTVSLTLLFEL</sequence>
<proteinExistence type="inferred from homology"/>
<evidence type="ECO:0000256" key="3">
    <source>
        <dbReference type="ARBA" id="ARBA00022452"/>
    </source>
</evidence>
<evidence type="ECO:0000256" key="2">
    <source>
        <dbReference type="ARBA" id="ARBA00008163"/>
    </source>
</evidence>
<comment type="similarity">
    <text evidence="2">Belongs to the OmpP1/FadL family.</text>
</comment>
<evidence type="ECO:0000313" key="10">
    <source>
        <dbReference type="Proteomes" id="UP000621670"/>
    </source>
</evidence>
<evidence type="ECO:0000256" key="8">
    <source>
        <dbReference type="SAM" id="SignalP"/>
    </source>
</evidence>
<keyword evidence="6" id="KW-0472">Membrane</keyword>
<evidence type="ECO:0000256" key="7">
    <source>
        <dbReference type="ARBA" id="ARBA00023237"/>
    </source>
</evidence>
<feature type="signal peptide" evidence="8">
    <location>
        <begin position="1"/>
        <end position="19"/>
    </location>
</feature>
<evidence type="ECO:0000256" key="4">
    <source>
        <dbReference type="ARBA" id="ARBA00022692"/>
    </source>
</evidence>
<comment type="subcellular location">
    <subcellularLocation>
        <location evidence="1">Cell outer membrane</location>
        <topology evidence="1">Multi-pass membrane protein</topology>
    </subcellularLocation>
</comment>
<dbReference type="InterPro" id="IPR005017">
    <property type="entry name" value="OMPP1/FadL/TodX"/>
</dbReference>
<dbReference type="Pfam" id="PF03349">
    <property type="entry name" value="Toluene_X"/>
    <property type="match status" value="1"/>
</dbReference>
<protein>
    <submittedName>
        <fullName evidence="9">Outer membrane protein transport protein</fullName>
    </submittedName>
</protein>
<dbReference type="PANTHER" id="PTHR35093">
    <property type="entry name" value="OUTER MEMBRANE PROTEIN NMB0088-RELATED"/>
    <property type="match status" value="1"/>
</dbReference>
<comment type="caution">
    <text evidence="9">The sequence shown here is derived from an EMBL/GenBank/DDBJ whole genome shotgun (WGS) entry which is preliminary data.</text>
</comment>
<evidence type="ECO:0000256" key="5">
    <source>
        <dbReference type="ARBA" id="ARBA00022729"/>
    </source>
</evidence>
<keyword evidence="3" id="KW-1134">Transmembrane beta strand</keyword>
<evidence type="ECO:0000313" key="9">
    <source>
        <dbReference type="EMBL" id="MBC5863231.1"/>
    </source>
</evidence>
<dbReference type="Gene3D" id="2.40.160.60">
    <property type="entry name" value="Outer membrane protein transport protein (OMPP1/FadL/TodX)"/>
    <property type="match status" value="2"/>
</dbReference>
<evidence type="ECO:0000256" key="6">
    <source>
        <dbReference type="ARBA" id="ARBA00023136"/>
    </source>
</evidence>
<keyword evidence="7" id="KW-0998">Cell outer membrane</keyword>
<keyword evidence="10" id="KW-1185">Reference proteome</keyword>
<dbReference type="PANTHER" id="PTHR35093:SF8">
    <property type="entry name" value="OUTER MEMBRANE PROTEIN NMB0088-RELATED"/>
    <property type="match status" value="1"/>
</dbReference>
<dbReference type="EMBL" id="JACRUM010000003">
    <property type="protein sequence ID" value="MBC5863231.1"/>
    <property type="molecule type" value="Genomic_DNA"/>
</dbReference>
<reference evidence="9 10" key="1">
    <citation type="submission" date="2020-08" db="EMBL/GenBank/DDBJ databases">
        <title>Description of novel Flavobacterium F-400 isolate.</title>
        <authorList>
            <person name="Saticioglu I."/>
            <person name="Duman M."/>
            <person name="Altun S."/>
        </authorList>
    </citation>
    <scope>NUCLEOTIDE SEQUENCE [LARGE SCALE GENOMIC DNA]</scope>
    <source>
        <strain evidence="9 10">F-400</strain>
    </source>
</reference>